<comment type="caution">
    <text evidence="3">The sequence shown here is derived from an EMBL/GenBank/DDBJ whole genome shotgun (WGS) entry which is preliminary data.</text>
</comment>
<dbReference type="GO" id="GO:0035591">
    <property type="term" value="F:signaling adaptor activity"/>
    <property type="evidence" value="ECO:0007669"/>
    <property type="project" value="TreeGrafter"/>
</dbReference>
<evidence type="ECO:0000313" key="5">
    <source>
        <dbReference type="Proteomes" id="UP000269375"/>
    </source>
</evidence>
<evidence type="ECO:0000256" key="1">
    <source>
        <dbReference type="ARBA" id="ARBA00022614"/>
    </source>
</evidence>
<reference evidence="3" key="1">
    <citation type="submission" date="2018-11" db="EMBL/GenBank/DDBJ databases">
        <title>Proposal to divide the Flavobacteriaceae and reorganize its genera based on Amino Acid Identity values calculated from whole genome sequences.</title>
        <authorList>
            <person name="Nicholson A.C."/>
            <person name="Gulvik C.A."/>
            <person name="Whitney A.M."/>
            <person name="Humrighouse B.W."/>
            <person name="Bell M."/>
            <person name="Holmes B."/>
            <person name="Steigerwalt A."/>
            <person name="Villarma A."/>
            <person name="Sheth M."/>
            <person name="Batra D."/>
            <person name="Pryor J."/>
            <person name="Bernardet J.-F."/>
            <person name="Hugo C."/>
            <person name="Kampfer P."/>
            <person name="Newman J."/>
            <person name="Mcquiston J.R."/>
        </authorList>
    </citation>
    <scope>NUCLEOTIDE SEQUENCE</scope>
    <source>
        <strain evidence="3">DSM 15235</strain>
    </source>
</reference>
<keyword evidence="1" id="KW-0433">Leucine-rich repeat</keyword>
<dbReference type="RefSeq" id="WP_123263293.1">
    <property type="nucleotide sequence ID" value="NZ_RJTX01000002.1"/>
</dbReference>
<gene>
    <name evidence="4" type="ORF">BCF50_1642</name>
    <name evidence="3" type="ORF">EGI05_12220</name>
</gene>
<dbReference type="OrthoDB" id="1256938at2"/>
<protein>
    <recommendedName>
        <fullName evidence="7">Leucine-rich repeat domain-containing protein</fullName>
    </recommendedName>
</protein>
<dbReference type="SUPFAM" id="SSF52058">
    <property type="entry name" value="L domain-like"/>
    <property type="match status" value="1"/>
</dbReference>
<dbReference type="Gene3D" id="3.80.10.10">
    <property type="entry name" value="Ribonuclease Inhibitor"/>
    <property type="match status" value="1"/>
</dbReference>
<dbReference type="PANTHER" id="PTHR47566">
    <property type="match status" value="1"/>
</dbReference>
<dbReference type="InterPro" id="IPR052574">
    <property type="entry name" value="CDIRP"/>
</dbReference>
<dbReference type="InterPro" id="IPR032675">
    <property type="entry name" value="LRR_dom_sf"/>
</dbReference>
<dbReference type="AlphaFoldDB" id="A0A3N0W1V9"/>
<name>A0A3N0W1V9_9FLAO</name>
<evidence type="ECO:0000313" key="4">
    <source>
        <dbReference type="EMBL" id="TDX92702.1"/>
    </source>
</evidence>
<evidence type="ECO:0008006" key="7">
    <source>
        <dbReference type="Google" id="ProtNLM"/>
    </source>
</evidence>
<dbReference type="EMBL" id="SOQW01000002">
    <property type="protein sequence ID" value="TDX92702.1"/>
    <property type="molecule type" value="Genomic_DNA"/>
</dbReference>
<evidence type="ECO:0000313" key="3">
    <source>
        <dbReference type="EMBL" id="ROH98098.1"/>
    </source>
</evidence>
<keyword evidence="6" id="KW-1185">Reference proteome</keyword>
<dbReference type="Proteomes" id="UP000295709">
    <property type="component" value="Unassembled WGS sequence"/>
</dbReference>
<dbReference type="PANTHER" id="PTHR47566:SF1">
    <property type="entry name" value="PROTEIN NUD1"/>
    <property type="match status" value="1"/>
</dbReference>
<sequence length="237" mass="27686">MKSIFALFFLSFINYTFSQELKFENPQIESIILNKYPQIDINKNGKIEKFEAESVKELDLMESNITHANDINLFKNLEYLTLTINKIENLKLKDFKFLKKLYCARNNLKNLEISNMPMLTEFACGINQLTTVKIKNCPNIESLNMMDNKITEIDLKPYRKLKYLSVDNNQLKRLDISNNPELIQLIIRGNELKEIDVRKNTKLKMNILYIDENVKIIGTPEQMKMYRTAPAPPPPMG</sequence>
<evidence type="ECO:0000256" key="2">
    <source>
        <dbReference type="ARBA" id="ARBA00022737"/>
    </source>
</evidence>
<keyword evidence="2" id="KW-0677">Repeat</keyword>
<dbReference type="EMBL" id="RJTX01000002">
    <property type="protein sequence ID" value="ROH98098.1"/>
    <property type="molecule type" value="Genomic_DNA"/>
</dbReference>
<dbReference type="Proteomes" id="UP000269375">
    <property type="component" value="Unassembled WGS sequence"/>
</dbReference>
<accession>A0A3N0W1V9</accession>
<organism evidence="3 5">
    <name type="scientific">Chryseobacterium daecheongense</name>
    <dbReference type="NCBI Taxonomy" id="192389"/>
    <lineage>
        <taxon>Bacteria</taxon>
        <taxon>Pseudomonadati</taxon>
        <taxon>Bacteroidota</taxon>
        <taxon>Flavobacteriia</taxon>
        <taxon>Flavobacteriales</taxon>
        <taxon>Weeksellaceae</taxon>
        <taxon>Chryseobacterium group</taxon>
        <taxon>Chryseobacterium</taxon>
    </lineage>
</organism>
<reference evidence="4 6" key="2">
    <citation type="submission" date="2019-03" db="EMBL/GenBank/DDBJ databases">
        <title>Genomic Encyclopedia of Archaeal and Bacterial Type Strains, Phase II (KMG-II): from individual species to whole genera.</title>
        <authorList>
            <person name="Goeker M."/>
        </authorList>
    </citation>
    <scope>NUCLEOTIDE SEQUENCE [LARGE SCALE GENOMIC DNA]</scope>
    <source>
        <strain evidence="4 6">DSM 15235</strain>
    </source>
</reference>
<proteinExistence type="predicted"/>
<evidence type="ECO:0000313" key="6">
    <source>
        <dbReference type="Proteomes" id="UP000295709"/>
    </source>
</evidence>